<dbReference type="OrthoDB" id="4158481at2"/>
<evidence type="ECO:0000256" key="2">
    <source>
        <dbReference type="ARBA" id="ARBA00023125"/>
    </source>
</evidence>
<reference evidence="5 6" key="1">
    <citation type="submission" date="2017-02" db="EMBL/GenBank/DDBJ databases">
        <authorList>
            <person name="Peterson S.W."/>
        </authorList>
    </citation>
    <scope>NUCLEOTIDE SEQUENCE [LARGE SCALE GENOMIC DNA]</scope>
    <source>
        <strain evidence="5 6">DSM 45154</strain>
    </source>
</reference>
<evidence type="ECO:0000313" key="5">
    <source>
        <dbReference type="EMBL" id="SKA27338.1"/>
    </source>
</evidence>
<keyword evidence="2" id="KW-0238">DNA-binding</keyword>
<evidence type="ECO:0000256" key="3">
    <source>
        <dbReference type="ARBA" id="ARBA00023163"/>
    </source>
</evidence>
<dbReference type="Gene3D" id="1.10.10.10">
    <property type="entry name" value="Winged helix-like DNA-binding domain superfamily/Winged helix DNA-binding domain"/>
    <property type="match status" value="1"/>
</dbReference>
<sequence>MSPSPPPLGARGLRTLAHPLRLRLLSLLTGTAMSAAEAARELGETQANVSYHLRRLRDAGLVEVCEEVEVRGGRARRYRHAPESGERIDIRDPGEHRLLASAMAEEMRRRAARQRPGTRSTLTDADLWIDPTSWQNLRERVGSLMSELHEAARPPHTPGTVHVSTSLLMFEMDDTPPPPPARDRE</sequence>
<dbReference type="Proteomes" id="UP000190637">
    <property type="component" value="Unassembled WGS sequence"/>
</dbReference>
<dbReference type="EMBL" id="FUWS01000009">
    <property type="protein sequence ID" value="SKA27338.1"/>
    <property type="molecule type" value="Genomic_DNA"/>
</dbReference>
<dbReference type="GO" id="GO:0003700">
    <property type="term" value="F:DNA-binding transcription factor activity"/>
    <property type="evidence" value="ECO:0007669"/>
    <property type="project" value="InterPro"/>
</dbReference>
<dbReference type="InterPro" id="IPR036390">
    <property type="entry name" value="WH_DNA-bd_sf"/>
</dbReference>
<accession>A0A1T4SHB3</accession>
<name>A0A1T4SHB3_9ACTN</name>
<organism evidence="5 6">
    <name type="scientific">Marinactinospora thermotolerans DSM 45154</name>
    <dbReference type="NCBI Taxonomy" id="1122192"/>
    <lineage>
        <taxon>Bacteria</taxon>
        <taxon>Bacillati</taxon>
        <taxon>Actinomycetota</taxon>
        <taxon>Actinomycetes</taxon>
        <taxon>Streptosporangiales</taxon>
        <taxon>Nocardiopsidaceae</taxon>
        <taxon>Marinactinospora</taxon>
    </lineage>
</organism>
<proteinExistence type="predicted"/>
<dbReference type="RefSeq" id="WP_078762793.1">
    <property type="nucleotide sequence ID" value="NZ_FUWS01000009.1"/>
</dbReference>
<keyword evidence="1" id="KW-0805">Transcription regulation</keyword>
<keyword evidence="6" id="KW-1185">Reference proteome</keyword>
<dbReference type="Pfam" id="PF12840">
    <property type="entry name" value="HTH_20"/>
    <property type="match status" value="1"/>
</dbReference>
<evidence type="ECO:0000259" key="4">
    <source>
        <dbReference type="PROSITE" id="PS50987"/>
    </source>
</evidence>
<evidence type="ECO:0000313" key="6">
    <source>
        <dbReference type="Proteomes" id="UP000190637"/>
    </source>
</evidence>
<keyword evidence="3" id="KW-0804">Transcription</keyword>
<dbReference type="PANTHER" id="PTHR33154:SF18">
    <property type="entry name" value="ARSENICAL RESISTANCE OPERON REPRESSOR"/>
    <property type="match status" value="1"/>
</dbReference>
<dbReference type="CDD" id="cd00090">
    <property type="entry name" value="HTH_ARSR"/>
    <property type="match status" value="1"/>
</dbReference>
<protein>
    <submittedName>
        <fullName evidence="5">Transcriptional regulator, ArsR family</fullName>
    </submittedName>
</protein>
<gene>
    <name evidence="5" type="ORF">SAMN02745673_03543</name>
</gene>
<dbReference type="InterPro" id="IPR036388">
    <property type="entry name" value="WH-like_DNA-bd_sf"/>
</dbReference>
<dbReference type="AlphaFoldDB" id="A0A1T4SHB3"/>
<dbReference type="SUPFAM" id="SSF46785">
    <property type="entry name" value="Winged helix' DNA-binding domain"/>
    <property type="match status" value="1"/>
</dbReference>
<dbReference type="PROSITE" id="PS50987">
    <property type="entry name" value="HTH_ARSR_2"/>
    <property type="match status" value="1"/>
</dbReference>
<dbReference type="PANTHER" id="PTHR33154">
    <property type="entry name" value="TRANSCRIPTIONAL REGULATOR, ARSR FAMILY"/>
    <property type="match status" value="1"/>
</dbReference>
<dbReference type="GO" id="GO:0003677">
    <property type="term" value="F:DNA binding"/>
    <property type="evidence" value="ECO:0007669"/>
    <property type="project" value="UniProtKB-KW"/>
</dbReference>
<dbReference type="InterPro" id="IPR011991">
    <property type="entry name" value="ArsR-like_HTH"/>
</dbReference>
<dbReference type="InterPro" id="IPR001845">
    <property type="entry name" value="HTH_ArsR_DNA-bd_dom"/>
</dbReference>
<dbReference type="PRINTS" id="PR00778">
    <property type="entry name" value="HTHARSR"/>
</dbReference>
<feature type="domain" description="HTH arsR-type" evidence="4">
    <location>
        <begin position="1"/>
        <end position="95"/>
    </location>
</feature>
<evidence type="ECO:0000256" key="1">
    <source>
        <dbReference type="ARBA" id="ARBA00023015"/>
    </source>
</evidence>
<dbReference type="STRING" id="1122192.SAMN02745673_03543"/>
<dbReference type="InterPro" id="IPR051081">
    <property type="entry name" value="HTH_MetalResp_TranReg"/>
</dbReference>
<dbReference type="SMART" id="SM00418">
    <property type="entry name" value="HTH_ARSR"/>
    <property type="match status" value="1"/>
</dbReference>